<protein>
    <recommendedName>
        <fullName evidence="4">DUF2442 domain-containing protein</fullName>
    </recommendedName>
</protein>
<evidence type="ECO:0000313" key="1">
    <source>
        <dbReference type="EMBL" id="VFJ93975.1"/>
    </source>
</evidence>
<sequence length="59" mass="6778">MNPRVRKTVPLSDYRLLIEFANNEQGIYDCEPLLGFGVFRELKDKSYFGRVRAVDGIVA</sequence>
<evidence type="ECO:0000313" key="2">
    <source>
        <dbReference type="EMBL" id="VFJ94736.1"/>
    </source>
</evidence>
<accession>A0A450V961</accession>
<evidence type="ECO:0000313" key="3">
    <source>
        <dbReference type="EMBL" id="VFK01343.1"/>
    </source>
</evidence>
<dbReference type="InterPro" id="IPR036782">
    <property type="entry name" value="NE0471-like_N"/>
</dbReference>
<evidence type="ECO:0008006" key="4">
    <source>
        <dbReference type="Google" id="ProtNLM"/>
    </source>
</evidence>
<dbReference type="SUPFAM" id="SSF143880">
    <property type="entry name" value="NE0471 N-terminal domain-like"/>
    <property type="match status" value="1"/>
</dbReference>
<dbReference type="Gene3D" id="3.30.2020.10">
    <property type="entry name" value="NE0471-like N-terminal domain"/>
    <property type="match status" value="1"/>
</dbReference>
<organism evidence="3">
    <name type="scientific">Candidatus Kentrum eta</name>
    <dbReference type="NCBI Taxonomy" id="2126337"/>
    <lineage>
        <taxon>Bacteria</taxon>
        <taxon>Pseudomonadati</taxon>
        <taxon>Pseudomonadota</taxon>
        <taxon>Gammaproteobacteria</taxon>
        <taxon>Candidatus Kentrum</taxon>
    </lineage>
</organism>
<dbReference type="EMBL" id="CAADFG010000064">
    <property type="protein sequence ID" value="VFJ93975.1"/>
    <property type="molecule type" value="Genomic_DNA"/>
</dbReference>
<name>A0A450V961_9GAMM</name>
<dbReference type="EMBL" id="CAADFJ010000063">
    <property type="protein sequence ID" value="VFK01343.1"/>
    <property type="molecule type" value="Genomic_DNA"/>
</dbReference>
<gene>
    <name evidence="1" type="ORF">BECKH772A_GA0070896_1006413</name>
    <name evidence="2" type="ORF">BECKH772B_GA0070898_1006613</name>
    <name evidence="3" type="ORF">BECKH772C_GA0070978_1006312</name>
</gene>
<dbReference type="EMBL" id="CAADFI010000066">
    <property type="protein sequence ID" value="VFJ94736.1"/>
    <property type="molecule type" value="Genomic_DNA"/>
</dbReference>
<proteinExistence type="predicted"/>
<dbReference type="AlphaFoldDB" id="A0A450V961"/>
<reference evidence="3" key="1">
    <citation type="submission" date="2019-02" db="EMBL/GenBank/DDBJ databases">
        <authorList>
            <person name="Gruber-Vodicka R. H."/>
            <person name="Seah K. B. B."/>
        </authorList>
    </citation>
    <scope>NUCLEOTIDE SEQUENCE</scope>
    <source>
        <strain evidence="3">BECK_SA2B12</strain>
        <strain evidence="1">BECK_SA2B15</strain>
        <strain evidence="2">BECK_SA2B20</strain>
    </source>
</reference>